<dbReference type="Pfam" id="PF06974">
    <property type="entry name" value="WS_DGAT_C"/>
    <property type="match status" value="1"/>
</dbReference>
<dbReference type="EC" id="2.3.1.20" evidence="4 11"/>
<evidence type="ECO:0000256" key="9">
    <source>
        <dbReference type="ARBA" id="ARBA00023315"/>
    </source>
</evidence>
<dbReference type="GO" id="GO:0006071">
    <property type="term" value="P:glycerol metabolic process"/>
    <property type="evidence" value="ECO:0007669"/>
    <property type="project" value="UniProtKB-KW"/>
</dbReference>
<gene>
    <name evidence="14" type="ORF">C8N24_4700</name>
</gene>
<dbReference type="InterPro" id="IPR014292">
    <property type="entry name" value="Acyl_transf_WS/DGAT"/>
</dbReference>
<evidence type="ECO:0000256" key="11">
    <source>
        <dbReference type="RuleBase" id="RU361241"/>
    </source>
</evidence>
<name>A0A660L026_9ACTN</name>
<evidence type="ECO:0000259" key="12">
    <source>
        <dbReference type="Pfam" id="PF03007"/>
    </source>
</evidence>
<evidence type="ECO:0000256" key="4">
    <source>
        <dbReference type="ARBA" id="ARBA00013244"/>
    </source>
</evidence>
<evidence type="ECO:0000256" key="2">
    <source>
        <dbReference type="ARBA" id="ARBA00005189"/>
    </source>
</evidence>
<dbReference type="PANTHER" id="PTHR31650:SF1">
    <property type="entry name" value="WAX ESTER SYNTHASE_DIACYLGLYCEROL ACYLTRANSFERASE 4-RELATED"/>
    <property type="match status" value="1"/>
</dbReference>
<dbReference type="EMBL" id="RBIL01000002">
    <property type="protein sequence ID" value="RKQ86685.1"/>
    <property type="molecule type" value="Genomic_DNA"/>
</dbReference>
<evidence type="ECO:0000256" key="3">
    <source>
        <dbReference type="ARBA" id="ARBA00009587"/>
    </source>
</evidence>
<evidence type="ECO:0000256" key="5">
    <source>
        <dbReference type="ARBA" id="ARBA00022516"/>
    </source>
</evidence>
<keyword evidence="9 11" id="KW-0012">Acyltransferase</keyword>
<dbReference type="InterPro" id="IPR023213">
    <property type="entry name" value="CAT-like_dom_sf"/>
</dbReference>
<dbReference type="InterPro" id="IPR009721">
    <property type="entry name" value="O-acyltransferase_WSD1_C"/>
</dbReference>
<comment type="pathway">
    <text evidence="1 11">Glycerolipid metabolism; triacylglycerol biosynthesis.</text>
</comment>
<sequence>MRQLSSLDAQFLNVESARIYGHVAFLGIYDPSTAPGGKLGAPEVKALLESRLHLLPPLRWRLVPVPLGLDLPYWVEDPDFDLEFHIRETALPAPGDDRQLAETVQRVFGRPLDRGRPLWEIYVIHGLEGGRVALLTKIHHSVVDGLSGNEIMGVVLDPEPEGRVVDPTPVTPAPPASLPRDRAMLLRGLRGLPRQPLRALRSLPRTIQGFTDLPGANALPGVPTLSHVYSRVRRTLGSDESTDILEVTKARPPKTPFNGPVSAHRRFAFGSLSLDSVRQIRREFGVTVNDVVVTLCAGAVREWLQERDALPEDPLVAMIPMSVRRRDERGTWGNRISMMVVPIPTNEPDPEQRLRRTHELLRSAKERHSALPASLLTDATAFIPPAVASLAARNTVDILSRTRPPLNLVISNVPGPRSSLYCAGAELTANYPLSVIVDGVGLNITVVSYKNRVDFGIVGDREQIDDAWSFLEGAAHALQELENLKAQGL</sequence>
<dbReference type="GO" id="GO:0051701">
    <property type="term" value="P:biological process involved in interaction with host"/>
    <property type="evidence" value="ECO:0007669"/>
    <property type="project" value="TreeGrafter"/>
</dbReference>
<dbReference type="OrthoDB" id="9810950at2"/>
<evidence type="ECO:0000256" key="6">
    <source>
        <dbReference type="ARBA" id="ARBA00022679"/>
    </source>
</evidence>
<keyword evidence="5 11" id="KW-0444">Lipid biosynthesis</keyword>
<keyword evidence="15" id="KW-1185">Reference proteome</keyword>
<feature type="domain" description="O-acyltransferase WSD1-like N-terminal" evidence="12">
    <location>
        <begin position="4"/>
        <end position="292"/>
    </location>
</feature>
<keyword evidence="6 11" id="KW-0808">Transferase</keyword>
<comment type="catalytic activity">
    <reaction evidence="10 11">
        <text>an acyl-CoA + a 1,2-diacyl-sn-glycerol = a triacyl-sn-glycerol + CoA</text>
        <dbReference type="Rhea" id="RHEA:10868"/>
        <dbReference type="ChEBI" id="CHEBI:17815"/>
        <dbReference type="ChEBI" id="CHEBI:57287"/>
        <dbReference type="ChEBI" id="CHEBI:58342"/>
        <dbReference type="ChEBI" id="CHEBI:64615"/>
        <dbReference type="EC" id="2.3.1.20"/>
    </reaction>
</comment>
<dbReference type="GO" id="GO:0001666">
    <property type="term" value="P:response to hypoxia"/>
    <property type="evidence" value="ECO:0007669"/>
    <property type="project" value="TreeGrafter"/>
</dbReference>
<evidence type="ECO:0000313" key="15">
    <source>
        <dbReference type="Proteomes" id="UP000278962"/>
    </source>
</evidence>
<dbReference type="InterPro" id="IPR045034">
    <property type="entry name" value="O-acyltransferase_WSD1-like"/>
</dbReference>
<dbReference type="GO" id="GO:0004144">
    <property type="term" value="F:diacylglycerol O-acyltransferase activity"/>
    <property type="evidence" value="ECO:0007669"/>
    <property type="project" value="UniProtKB-EC"/>
</dbReference>
<feature type="domain" description="O-acyltransferase WSD1 C-terminal" evidence="13">
    <location>
        <begin position="332"/>
        <end position="481"/>
    </location>
</feature>
<evidence type="ECO:0000256" key="8">
    <source>
        <dbReference type="ARBA" id="ARBA00023098"/>
    </source>
</evidence>
<evidence type="ECO:0000256" key="1">
    <source>
        <dbReference type="ARBA" id="ARBA00004771"/>
    </source>
</evidence>
<dbReference type="AlphaFoldDB" id="A0A660L026"/>
<keyword evidence="7 11" id="KW-0319">Glycerol metabolism</keyword>
<dbReference type="InterPro" id="IPR004255">
    <property type="entry name" value="O-acyltransferase_WSD1_N"/>
</dbReference>
<evidence type="ECO:0000256" key="7">
    <source>
        <dbReference type="ARBA" id="ARBA00022798"/>
    </source>
</evidence>
<dbReference type="Pfam" id="PF03007">
    <property type="entry name" value="WS_DGAT_cat"/>
    <property type="match status" value="1"/>
</dbReference>
<accession>A0A660L026</accession>
<dbReference type="GO" id="GO:0005886">
    <property type="term" value="C:plasma membrane"/>
    <property type="evidence" value="ECO:0007669"/>
    <property type="project" value="TreeGrafter"/>
</dbReference>
<dbReference type="Gene3D" id="3.30.559.10">
    <property type="entry name" value="Chloramphenicol acetyltransferase-like domain"/>
    <property type="match status" value="1"/>
</dbReference>
<proteinExistence type="inferred from homology"/>
<comment type="caution">
    <text evidence="14">The sequence shown here is derived from an EMBL/GenBank/DDBJ whole genome shotgun (WGS) entry which is preliminary data.</text>
</comment>
<reference evidence="14 15" key="1">
    <citation type="submission" date="2018-10" db="EMBL/GenBank/DDBJ databases">
        <title>Genomic Encyclopedia of Archaeal and Bacterial Type Strains, Phase II (KMG-II): from individual species to whole genera.</title>
        <authorList>
            <person name="Goeker M."/>
        </authorList>
    </citation>
    <scope>NUCLEOTIDE SEQUENCE [LARGE SCALE GENOMIC DNA]</scope>
    <source>
        <strain evidence="14 15">DSM 14954</strain>
    </source>
</reference>
<evidence type="ECO:0000256" key="10">
    <source>
        <dbReference type="ARBA" id="ARBA00048109"/>
    </source>
</evidence>
<comment type="similarity">
    <text evidence="3 11">Belongs to the long-chain O-acyltransferase family.</text>
</comment>
<dbReference type="RefSeq" id="WP_121254624.1">
    <property type="nucleotide sequence ID" value="NZ_RBIL01000002.1"/>
</dbReference>
<protein>
    <recommendedName>
        <fullName evidence="4 11">Diacylglycerol O-acyltransferase</fullName>
        <ecNumber evidence="4 11">2.3.1.20</ecNumber>
    </recommendedName>
</protein>
<dbReference type="PANTHER" id="PTHR31650">
    <property type="entry name" value="O-ACYLTRANSFERASE (WSD1-LIKE) FAMILY PROTEIN"/>
    <property type="match status" value="1"/>
</dbReference>
<keyword evidence="8 11" id="KW-0443">Lipid metabolism</keyword>
<dbReference type="SUPFAM" id="SSF52777">
    <property type="entry name" value="CoA-dependent acyltransferases"/>
    <property type="match status" value="2"/>
</dbReference>
<organism evidence="14 15">
    <name type="scientific">Solirubrobacter pauli</name>
    <dbReference type="NCBI Taxonomy" id="166793"/>
    <lineage>
        <taxon>Bacteria</taxon>
        <taxon>Bacillati</taxon>
        <taxon>Actinomycetota</taxon>
        <taxon>Thermoleophilia</taxon>
        <taxon>Solirubrobacterales</taxon>
        <taxon>Solirubrobacteraceae</taxon>
        <taxon>Solirubrobacter</taxon>
    </lineage>
</organism>
<dbReference type="GO" id="GO:0071731">
    <property type="term" value="P:response to nitric oxide"/>
    <property type="evidence" value="ECO:0007669"/>
    <property type="project" value="TreeGrafter"/>
</dbReference>
<dbReference type="Gene3D" id="3.30.559.30">
    <property type="entry name" value="Nonribosomal peptide synthetase, condensation domain"/>
    <property type="match status" value="1"/>
</dbReference>
<dbReference type="Proteomes" id="UP000278962">
    <property type="component" value="Unassembled WGS sequence"/>
</dbReference>
<evidence type="ECO:0000313" key="14">
    <source>
        <dbReference type="EMBL" id="RKQ86685.1"/>
    </source>
</evidence>
<dbReference type="UniPathway" id="UPA00282"/>
<comment type="pathway">
    <text evidence="2">Lipid metabolism.</text>
</comment>
<dbReference type="GO" id="GO:0019432">
    <property type="term" value="P:triglyceride biosynthetic process"/>
    <property type="evidence" value="ECO:0007669"/>
    <property type="project" value="UniProtKB-UniPathway"/>
</dbReference>
<evidence type="ECO:0000259" key="13">
    <source>
        <dbReference type="Pfam" id="PF06974"/>
    </source>
</evidence>
<dbReference type="NCBIfam" id="TIGR02946">
    <property type="entry name" value="acyl_WS_DGAT"/>
    <property type="match status" value="1"/>
</dbReference>